<accession>A0A8E4RA67</accession>
<organism evidence="1 2">
    <name type="scientific">Mycolicibacterium mucogenicum DSM 44124</name>
    <dbReference type="NCBI Taxonomy" id="1226753"/>
    <lineage>
        <taxon>Bacteria</taxon>
        <taxon>Bacillati</taxon>
        <taxon>Actinomycetota</taxon>
        <taxon>Actinomycetes</taxon>
        <taxon>Mycobacteriales</taxon>
        <taxon>Mycobacteriaceae</taxon>
        <taxon>Mycolicibacterium</taxon>
    </lineage>
</organism>
<sequence>MAVIDDGDALLSWATGERSGTISRLADTLLWFASAAGISLQRHTAAEYAWMDDVSALGYLDVSRSENRWSIAPPVLTRLPAINGLLFLTGGRTGRLVRALDGILANCDCWCSKPSSESVIPLPRSIYLQPGSESAVHAIIAELASAEPDLIFSSCSSAKLSTTLGATASQLVGIAGPVGDEANTLRVMNIQNLWTPAELRYSMWESTPEPVEGSVHRWDSRTGKRFGLLSSGRWVGGPRAAVLYAGLAFADINVLRWQPDVAGPDVGTLLVPMKAGLPTIHDRVATLATGLRPARGLTALKYRGIPAATGRRIACSLGQELEMIGAHT</sequence>
<protein>
    <submittedName>
        <fullName evidence="1">Uncharacterized protein</fullName>
    </submittedName>
</protein>
<dbReference type="RefSeq" id="WP_167542144.1">
    <property type="nucleotide sequence ID" value="NZ_ANBS01000034.1"/>
</dbReference>
<name>A0A8E4RA67_MYCMU</name>
<dbReference type="EMBL" id="CP062008">
    <property type="protein sequence ID" value="QPG70734.1"/>
    <property type="molecule type" value="Genomic_DNA"/>
</dbReference>
<evidence type="ECO:0000313" key="2">
    <source>
        <dbReference type="Proteomes" id="UP000309231"/>
    </source>
</evidence>
<evidence type="ECO:0000313" key="1">
    <source>
        <dbReference type="EMBL" id="QPG70734.1"/>
    </source>
</evidence>
<dbReference type="GeneID" id="76724682"/>
<dbReference type="AlphaFoldDB" id="A0A8E4RA67"/>
<proteinExistence type="predicted"/>
<reference evidence="1 2" key="2">
    <citation type="journal article" date="2019" name="Sci. Rep.">
        <title>Insight into the biology of Mycobacterium mucogenicum and Mycobacterium neoaurum clade members.</title>
        <authorList>
            <person name="Behra P.R.K."/>
            <person name="Pettersson B.M.F."/>
            <person name="Ramesh M."/>
            <person name="Dasgupta S."/>
            <person name="Kirsebom L.A."/>
        </authorList>
    </citation>
    <scope>NUCLEOTIDE SEQUENCE [LARGE SCALE GENOMIC DNA]</scope>
    <source>
        <strain evidence="1 2">DSM 44124</strain>
    </source>
</reference>
<dbReference type="Proteomes" id="UP000309231">
    <property type="component" value="Chromosome"/>
</dbReference>
<keyword evidence="2" id="KW-1185">Reference proteome</keyword>
<gene>
    <name evidence="1" type="ORF">C1S78_007175</name>
</gene>
<dbReference type="KEGG" id="mmuc:C1S78_007175"/>
<reference evidence="1 2" key="1">
    <citation type="journal article" date="2019" name="BMC Evol. Biol.">
        <title>Comparative genomics of Mycobacterium mucogenicum and Mycobacterium neoaurum clade members emphasizing tRNA and non-coding RNA.</title>
        <authorList>
            <person name="Behra P.R.K."/>
            <person name="Pettersson B.M.F."/>
            <person name="Das S."/>
            <person name="Dasgupta S."/>
            <person name="Kirsebom L.A."/>
        </authorList>
    </citation>
    <scope>NUCLEOTIDE SEQUENCE [LARGE SCALE GENOMIC DNA]</scope>
    <source>
        <strain evidence="1 2">DSM 44124</strain>
    </source>
</reference>